<dbReference type="AlphaFoldDB" id="A0A8S0TCG5"/>
<feature type="region of interest" description="Disordered" evidence="7">
    <location>
        <begin position="1"/>
        <end position="26"/>
    </location>
</feature>
<feature type="coiled-coil region" evidence="6">
    <location>
        <begin position="360"/>
        <end position="387"/>
    </location>
</feature>
<keyword evidence="4" id="KW-0493">Microtubule</keyword>
<evidence type="ECO:0000259" key="8">
    <source>
        <dbReference type="Pfam" id="PF06886"/>
    </source>
</evidence>
<comment type="subcellular location">
    <subcellularLocation>
        <location evidence="1">Cytoplasm</location>
        <location evidence="1">Cytoskeleton</location>
    </subcellularLocation>
</comment>
<keyword evidence="6" id="KW-0175">Coiled coil</keyword>
<feature type="compositionally biased region" description="Basic and acidic residues" evidence="7">
    <location>
        <begin position="197"/>
        <end position="206"/>
    </location>
</feature>
<keyword evidence="3" id="KW-0963">Cytoplasm</keyword>
<evidence type="ECO:0000256" key="7">
    <source>
        <dbReference type="SAM" id="MobiDB-lite"/>
    </source>
</evidence>
<comment type="similarity">
    <text evidence="2">Belongs to the TPX2 family.</text>
</comment>
<dbReference type="Proteomes" id="UP000594638">
    <property type="component" value="Unassembled WGS sequence"/>
</dbReference>
<evidence type="ECO:0000256" key="4">
    <source>
        <dbReference type="ARBA" id="ARBA00022701"/>
    </source>
</evidence>
<comment type="caution">
    <text evidence="9">The sequence shown here is derived from an EMBL/GenBank/DDBJ whole genome shotgun (WGS) entry which is preliminary data.</text>
</comment>
<keyword evidence="5" id="KW-0206">Cytoskeleton</keyword>
<dbReference type="PANTHER" id="PTHR46372:SF6">
    <property type="entry name" value="PROTEIN WVD2-LIKE 1"/>
    <property type="match status" value="1"/>
</dbReference>
<evidence type="ECO:0000256" key="1">
    <source>
        <dbReference type="ARBA" id="ARBA00004245"/>
    </source>
</evidence>
<feature type="compositionally biased region" description="Basic and acidic residues" evidence="7">
    <location>
        <begin position="72"/>
        <end position="84"/>
    </location>
</feature>
<feature type="compositionally biased region" description="Polar residues" evidence="7">
    <location>
        <begin position="147"/>
        <end position="160"/>
    </location>
</feature>
<dbReference type="PANTHER" id="PTHR46372">
    <property type="entry name" value="PROTEIN WVD2-LIKE 3"/>
    <property type="match status" value="1"/>
</dbReference>
<feature type="compositionally biased region" description="Basic and acidic residues" evidence="7">
    <location>
        <begin position="42"/>
        <end position="53"/>
    </location>
</feature>
<reference evidence="9 10" key="1">
    <citation type="submission" date="2019-12" db="EMBL/GenBank/DDBJ databases">
        <authorList>
            <person name="Alioto T."/>
            <person name="Alioto T."/>
            <person name="Gomez Garrido J."/>
        </authorList>
    </citation>
    <scope>NUCLEOTIDE SEQUENCE [LARGE SCALE GENOMIC DNA]</scope>
</reference>
<feature type="region of interest" description="Disordered" evidence="7">
    <location>
        <begin position="128"/>
        <end position="306"/>
    </location>
</feature>
<dbReference type="EMBL" id="CACTIH010005881">
    <property type="protein sequence ID" value="CAA3002804.1"/>
    <property type="molecule type" value="Genomic_DNA"/>
</dbReference>
<feature type="region of interest" description="Disordered" evidence="7">
    <location>
        <begin position="432"/>
        <end position="517"/>
    </location>
</feature>
<sequence>MGRDVAGLHVDRNSKTVNMKPNGTFRGTVHVAPKIASEKIETEDYELGDHAEKGIVSNESNTEQDVLGVKRTNHEPEQKSPKAEVQKLIDDKLNSLVKPESWSAVNGSINKDFSQLLTSNVEDEKLTSYESHANGTKTIDSGEKCSPKSNDASYHANGTKTIDYGEKSSPKSSYARYNANGTKTIDSGEECSPKSSDASHHAKTIDSGEICSPKSSDARYHANGTKTIDSGEKCSPKSSDASYHANGTKTVDSGEKSSPKSNDARYHVNETKIIDSGKKSLPKSNDASYAESVGNSQTKSHLESRNLLQPNENKYQYEDDNWSLASSYPVDTCVTAASVRTVKSQVTVPVAPSFRCMDRAERRKEFYRKLEEKHKALEQEKLECAARTKEEEAAAIKQLRKSMTYKANPIPSFYREGPPPVKVEFKKMPVTRAKSPNLSRRKSCGDVVKSTPEEKGISARAPRRSVGIFKEGSNTPITTKTCNGTREVTNRPHRSKKPTEKSCEVLEQTTADLAVES</sequence>
<evidence type="ECO:0000256" key="3">
    <source>
        <dbReference type="ARBA" id="ARBA00022490"/>
    </source>
</evidence>
<dbReference type="GO" id="GO:0008017">
    <property type="term" value="F:microtubule binding"/>
    <property type="evidence" value="ECO:0007669"/>
    <property type="project" value="InterPro"/>
</dbReference>
<dbReference type="InterPro" id="IPR027329">
    <property type="entry name" value="TPX2_C"/>
</dbReference>
<feature type="compositionally biased region" description="Polar residues" evidence="7">
    <location>
        <begin position="128"/>
        <end position="139"/>
    </location>
</feature>
<dbReference type="GO" id="GO:0000226">
    <property type="term" value="P:microtubule cytoskeleton organization"/>
    <property type="evidence" value="ECO:0007669"/>
    <property type="project" value="InterPro"/>
</dbReference>
<evidence type="ECO:0000256" key="2">
    <source>
        <dbReference type="ARBA" id="ARBA00005885"/>
    </source>
</evidence>
<proteinExistence type="inferred from homology"/>
<evidence type="ECO:0000256" key="5">
    <source>
        <dbReference type="ARBA" id="ARBA00023212"/>
    </source>
</evidence>
<protein>
    <recommendedName>
        <fullName evidence="8">TPX2 C-terminal domain-containing protein</fullName>
    </recommendedName>
</protein>
<dbReference type="Pfam" id="PF06886">
    <property type="entry name" value="TPX2"/>
    <property type="match status" value="1"/>
</dbReference>
<feature type="compositionally biased region" description="Polar residues" evidence="7">
    <location>
        <begin position="236"/>
        <end position="251"/>
    </location>
</feature>
<evidence type="ECO:0000313" key="9">
    <source>
        <dbReference type="EMBL" id="CAA3002804.1"/>
    </source>
</evidence>
<dbReference type="InterPro" id="IPR044806">
    <property type="entry name" value="WVD2/WDL1-4"/>
</dbReference>
<organism evidence="9 10">
    <name type="scientific">Olea europaea subsp. europaea</name>
    <dbReference type="NCBI Taxonomy" id="158383"/>
    <lineage>
        <taxon>Eukaryota</taxon>
        <taxon>Viridiplantae</taxon>
        <taxon>Streptophyta</taxon>
        <taxon>Embryophyta</taxon>
        <taxon>Tracheophyta</taxon>
        <taxon>Spermatophyta</taxon>
        <taxon>Magnoliopsida</taxon>
        <taxon>eudicotyledons</taxon>
        <taxon>Gunneridae</taxon>
        <taxon>Pentapetalae</taxon>
        <taxon>asterids</taxon>
        <taxon>lamiids</taxon>
        <taxon>Lamiales</taxon>
        <taxon>Oleaceae</taxon>
        <taxon>Oleeae</taxon>
        <taxon>Olea</taxon>
    </lineage>
</organism>
<name>A0A8S0TCG5_OLEEU</name>
<dbReference type="GO" id="GO:0005874">
    <property type="term" value="C:microtubule"/>
    <property type="evidence" value="ECO:0007669"/>
    <property type="project" value="UniProtKB-KW"/>
</dbReference>
<feature type="domain" description="TPX2 C-terminal" evidence="8">
    <location>
        <begin position="353"/>
        <end position="423"/>
    </location>
</feature>
<feature type="compositionally biased region" description="Basic and acidic residues" evidence="7">
    <location>
        <begin position="252"/>
        <end position="278"/>
    </location>
</feature>
<accession>A0A8S0TCG5</accession>
<evidence type="ECO:0000256" key="6">
    <source>
        <dbReference type="SAM" id="Coils"/>
    </source>
</evidence>
<feature type="compositionally biased region" description="Polar residues" evidence="7">
    <location>
        <begin position="282"/>
        <end position="299"/>
    </location>
</feature>
<feature type="region of interest" description="Disordered" evidence="7">
    <location>
        <begin position="42"/>
        <end position="84"/>
    </location>
</feature>
<evidence type="ECO:0000313" key="10">
    <source>
        <dbReference type="Proteomes" id="UP000594638"/>
    </source>
</evidence>
<dbReference type="OrthoDB" id="1925970at2759"/>
<dbReference type="Gramene" id="OE9A065492T2">
    <property type="protein sequence ID" value="OE9A065492C2"/>
    <property type="gene ID" value="OE9A065492"/>
</dbReference>
<feature type="compositionally biased region" description="Polar residues" evidence="7">
    <location>
        <begin position="472"/>
        <end position="487"/>
    </location>
</feature>
<gene>
    <name evidence="9" type="ORF">OLEA9_A065492</name>
</gene>
<keyword evidence="10" id="KW-1185">Reference proteome</keyword>